<feature type="domain" description="Metallo-beta-lactamase" evidence="3">
    <location>
        <begin position="41"/>
        <end position="244"/>
    </location>
</feature>
<protein>
    <submittedName>
        <fullName evidence="4">MBL fold metallo-hydrolase</fullName>
    </submittedName>
</protein>
<name>A0A8J6YTW8_9RHOB</name>
<dbReference type="Pfam" id="PF12706">
    <property type="entry name" value="Lactamase_B_2"/>
    <property type="match status" value="1"/>
</dbReference>
<dbReference type="AlphaFoldDB" id="A0A8J6YTW8"/>
<dbReference type="InterPro" id="IPR001279">
    <property type="entry name" value="Metallo-B-lactamas"/>
</dbReference>
<dbReference type="PANTHER" id="PTHR46018:SF2">
    <property type="entry name" value="ZINC PHOSPHODIESTERASE ELAC PROTEIN 1"/>
    <property type="match status" value="1"/>
</dbReference>
<reference evidence="4" key="1">
    <citation type="submission" date="2020-09" db="EMBL/GenBank/DDBJ databases">
        <title>A novel bacterium of genus Mangrovicoccus, isolated from South China Sea.</title>
        <authorList>
            <person name="Huang H."/>
            <person name="Mo K."/>
            <person name="Hu Y."/>
        </authorList>
    </citation>
    <scope>NUCLEOTIDE SEQUENCE</scope>
    <source>
        <strain evidence="4">HB182678</strain>
    </source>
</reference>
<evidence type="ECO:0000313" key="5">
    <source>
        <dbReference type="Proteomes" id="UP000609121"/>
    </source>
</evidence>
<dbReference type="PANTHER" id="PTHR46018">
    <property type="entry name" value="ZINC PHOSPHODIESTERASE ELAC PROTEIN 1"/>
    <property type="match status" value="1"/>
</dbReference>
<dbReference type="Gene3D" id="3.60.15.10">
    <property type="entry name" value="Ribonuclease Z/Hydroxyacylglutathione hydrolase-like"/>
    <property type="match status" value="1"/>
</dbReference>
<organism evidence="4 5">
    <name type="scientific">Mangrovicoccus algicola</name>
    <dbReference type="NCBI Taxonomy" id="2771008"/>
    <lineage>
        <taxon>Bacteria</taxon>
        <taxon>Pseudomonadati</taxon>
        <taxon>Pseudomonadota</taxon>
        <taxon>Alphaproteobacteria</taxon>
        <taxon>Rhodobacterales</taxon>
        <taxon>Paracoccaceae</taxon>
        <taxon>Mangrovicoccus</taxon>
    </lineage>
</organism>
<dbReference type="InterPro" id="IPR036866">
    <property type="entry name" value="RibonucZ/Hydroxyglut_hydro"/>
</dbReference>
<evidence type="ECO:0000256" key="2">
    <source>
        <dbReference type="SAM" id="SignalP"/>
    </source>
</evidence>
<sequence>MTITRTALLAAALLAALPAAAETTFTVLGSGGGPVVRPDRSQPANLLSVDGRHIVVDAGDGLSVRLAAKRVRMGDIDEVLISHLHFDHVAGLLGVLGLRFQTNPEKPVAIYGPPGTRALVEGMLTGMGPAMEASYGLEGATVMTPEELVTVTEIRGGDSFDLGATRVTAAKNSHYSFAHGSEMDRKYESLSFRFDTPDRSITYTGDTGWSDAVIELARGTDLLVSELIDLPSVMETVRRTAPEHLTGEIEAHLSAHHVSPDEIGRMAAAADAGAVVATHLVAGAQITPENIAGWQSAIRAHFPGPVAIAEDLQDY</sequence>
<feature type="chain" id="PRO_5035315133" evidence="2">
    <location>
        <begin position="22"/>
        <end position="315"/>
    </location>
</feature>
<keyword evidence="1" id="KW-0378">Hydrolase</keyword>
<accession>A0A8J6YTW8</accession>
<comment type="caution">
    <text evidence="4">The sequence shown here is derived from an EMBL/GenBank/DDBJ whole genome shotgun (WGS) entry which is preliminary data.</text>
</comment>
<proteinExistence type="predicted"/>
<dbReference type="GO" id="GO:0042781">
    <property type="term" value="F:3'-tRNA processing endoribonuclease activity"/>
    <property type="evidence" value="ECO:0007669"/>
    <property type="project" value="TreeGrafter"/>
</dbReference>
<dbReference type="RefSeq" id="WP_193180416.1">
    <property type="nucleotide sequence ID" value="NZ_JACVXA010000010.1"/>
</dbReference>
<keyword evidence="5" id="KW-1185">Reference proteome</keyword>
<dbReference type="SMART" id="SM00849">
    <property type="entry name" value="Lactamase_B"/>
    <property type="match status" value="1"/>
</dbReference>
<dbReference type="EMBL" id="JACVXA010000010">
    <property type="protein sequence ID" value="MBE3637600.1"/>
    <property type="molecule type" value="Genomic_DNA"/>
</dbReference>
<evidence type="ECO:0000259" key="3">
    <source>
        <dbReference type="SMART" id="SM00849"/>
    </source>
</evidence>
<dbReference type="SUPFAM" id="SSF56281">
    <property type="entry name" value="Metallo-hydrolase/oxidoreductase"/>
    <property type="match status" value="1"/>
</dbReference>
<gene>
    <name evidence="4" type="ORF">ICN82_05195</name>
</gene>
<dbReference type="Proteomes" id="UP000609121">
    <property type="component" value="Unassembled WGS sequence"/>
</dbReference>
<dbReference type="CDD" id="cd07719">
    <property type="entry name" value="arylsulfatase_AtsA-like_MBL-fold"/>
    <property type="match status" value="1"/>
</dbReference>
<feature type="signal peptide" evidence="2">
    <location>
        <begin position="1"/>
        <end position="21"/>
    </location>
</feature>
<keyword evidence="2" id="KW-0732">Signal</keyword>
<evidence type="ECO:0000256" key="1">
    <source>
        <dbReference type="ARBA" id="ARBA00022801"/>
    </source>
</evidence>
<evidence type="ECO:0000313" key="4">
    <source>
        <dbReference type="EMBL" id="MBE3637600.1"/>
    </source>
</evidence>
<dbReference type="InterPro" id="IPR044094">
    <property type="entry name" value="AtsA-like_MBL-fold"/>
</dbReference>